<accession>A0A0P1I8M1</accession>
<evidence type="ECO:0000259" key="5">
    <source>
        <dbReference type="PROSITE" id="PS50931"/>
    </source>
</evidence>
<evidence type="ECO:0000313" key="6">
    <source>
        <dbReference type="EMBL" id="CUJ97820.1"/>
    </source>
</evidence>
<dbReference type="GO" id="GO:0003700">
    <property type="term" value="F:DNA-binding transcription factor activity"/>
    <property type="evidence" value="ECO:0007669"/>
    <property type="project" value="InterPro"/>
</dbReference>
<dbReference type="STRING" id="1715693.PH7735_02005"/>
<dbReference type="Gene3D" id="3.40.190.290">
    <property type="match status" value="1"/>
</dbReference>
<organism evidence="6 7">
    <name type="scientific">Shimia thalassica</name>
    <dbReference type="NCBI Taxonomy" id="1715693"/>
    <lineage>
        <taxon>Bacteria</taxon>
        <taxon>Pseudomonadati</taxon>
        <taxon>Pseudomonadota</taxon>
        <taxon>Alphaproteobacteria</taxon>
        <taxon>Rhodobacterales</taxon>
        <taxon>Roseobacteraceae</taxon>
    </lineage>
</organism>
<proteinExistence type="inferred from homology"/>
<keyword evidence="7" id="KW-1185">Reference proteome</keyword>
<dbReference type="PANTHER" id="PTHR30419:SF8">
    <property type="entry name" value="NITROGEN ASSIMILATION TRANSCRIPTIONAL ACTIVATOR-RELATED"/>
    <property type="match status" value="1"/>
</dbReference>
<evidence type="ECO:0000256" key="3">
    <source>
        <dbReference type="ARBA" id="ARBA00023125"/>
    </source>
</evidence>
<reference evidence="7" key="1">
    <citation type="submission" date="2015-09" db="EMBL/GenBank/DDBJ databases">
        <authorList>
            <person name="Rodrigo-Torres Lidia"/>
            <person name="Arahal R.David."/>
        </authorList>
    </citation>
    <scope>NUCLEOTIDE SEQUENCE [LARGE SCALE GENOMIC DNA]</scope>
    <source>
        <strain evidence="7">CECT 7735</strain>
    </source>
</reference>
<dbReference type="RefSeq" id="WP_058311228.1">
    <property type="nucleotide sequence ID" value="NZ_CYTW01000002.1"/>
</dbReference>
<dbReference type="GeneID" id="83881039"/>
<dbReference type="GO" id="GO:0005829">
    <property type="term" value="C:cytosol"/>
    <property type="evidence" value="ECO:0007669"/>
    <property type="project" value="TreeGrafter"/>
</dbReference>
<gene>
    <name evidence="6" type="primary">cynR_1</name>
    <name evidence="6" type="ORF">PH7735_02005</name>
</gene>
<dbReference type="InterPro" id="IPR036388">
    <property type="entry name" value="WH-like_DNA-bd_sf"/>
</dbReference>
<dbReference type="PANTHER" id="PTHR30419">
    <property type="entry name" value="HTH-TYPE TRANSCRIPTIONAL REGULATOR YBHD"/>
    <property type="match status" value="1"/>
</dbReference>
<dbReference type="InterPro" id="IPR005119">
    <property type="entry name" value="LysR_subst-bd"/>
</dbReference>
<comment type="similarity">
    <text evidence="1">Belongs to the LysR transcriptional regulatory family.</text>
</comment>
<name>A0A0P1I8M1_9RHOB</name>
<dbReference type="Proteomes" id="UP000051870">
    <property type="component" value="Unassembled WGS sequence"/>
</dbReference>
<feature type="domain" description="HTH lysR-type" evidence="5">
    <location>
        <begin position="2"/>
        <end position="59"/>
    </location>
</feature>
<keyword evidence="3" id="KW-0238">DNA-binding</keyword>
<dbReference type="InterPro" id="IPR050950">
    <property type="entry name" value="HTH-type_LysR_regulators"/>
</dbReference>
<dbReference type="PROSITE" id="PS50931">
    <property type="entry name" value="HTH_LYSR"/>
    <property type="match status" value="1"/>
</dbReference>
<dbReference type="AlphaFoldDB" id="A0A0P1I8M1"/>
<evidence type="ECO:0000256" key="2">
    <source>
        <dbReference type="ARBA" id="ARBA00023015"/>
    </source>
</evidence>
<sequence length="303" mass="33581">MLNENALNAFLALAKTGSFQDAARLIGVSNASLSRYIVQVETETGLTLFNRSRNNSKLTREGQEYLSVAQDLKSDLERYQRRVVDLGNTNGGMLRIGCGPLTTRTLILPVLRKVREEMPDLRFEVLVSAYARPLDLLQKDQFDIFVGDLTYTPEADDVEILVVEKQPVVFMAHPAHEIHERGPQSLGDVFEFPFASPHLHKHWKATLTKALGGDARAAQKVAALPQIESDDYAFLTSLLERPDIIVGGMRGAFTELLASGQVKEVDVIAPPFWNICASRKSNGDSAALNLFWSTLVELNTISQ</sequence>
<evidence type="ECO:0000313" key="7">
    <source>
        <dbReference type="Proteomes" id="UP000051870"/>
    </source>
</evidence>
<dbReference type="Gene3D" id="1.10.10.10">
    <property type="entry name" value="Winged helix-like DNA-binding domain superfamily/Winged helix DNA-binding domain"/>
    <property type="match status" value="1"/>
</dbReference>
<dbReference type="EMBL" id="CYTW01000002">
    <property type="protein sequence ID" value="CUJ97820.1"/>
    <property type="molecule type" value="Genomic_DNA"/>
</dbReference>
<protein>
    <submittedName>
        <fullName evidence="6">Cyn operon transcriptional activator</fullName>
    </submittedName>
</protein>
<evidence type="ECO:0000256" key="4">
    <source>
        <dbReference type="ARBA" id="ARBA00023163"/>
    </source>
</evidence>
<dbReference type="InterPro" id="IPR000847">
    <property type="entry name" value="LysR_HTH_N"/>
</dbReference>
<dbReference type="Pfam" id="PF03466">
    <property type="entry name" value="LysR_substrate"/>
    <property type="match status" value="1"/>
</dbReference>
<dbReference type="SUPFAM" id="SSF53850">
    <property type="entry name" value="Periplasmic binding protein-like II"/>
    <property type="match status" value="1"/>
</dbReference>
<dbReference type="InterPro" id="IPR036390">
    <property type="entry name" value="WH_DNA-bd_sf"/>
</dbReference>
<dbReference type="SUPFAM" id="SSF46785">
    <property type="entry name" value="Winged helix' DNA-binding domain"/>
    <property type="match status" value="1"/>
</dbReference>
<evidence type="ECO:0000256" key="1">
    <source>
        <dbReference type="ARBA" id="ARBA00009437"/>
    </source>
</evidence>
<keyword evidence="4" id="KW-0804">Transcription</keyword>
<keyword evidence="2" id="KW-0805">Transcription regulation</keyword>
<dbReference type="GO" id="GO:0003677">
    <property type="term" value="F:DNA binding"/>
    <property type="evidence" value="ECO:0007669"/>
    <property type="project" value="UniProtKB-KW"/>
</dbReference>
<dbReference type="Pfam" id="PF00126">
    <property type="entry name" value="HTH_1"/>
    <property type="match status" value="1"/>
</dbReference>